<evidence type="ECO:0000313" key="5">
    <source>
        <dbReference type="Proteomes" id="UP000290204"/>
    </source>
</evidence>
<reference evidence="4 5" key="1">
    <citation type="submission" date="2019-01" db="EMBL/GenBank/DDBJ databases">
        <title>Lacibacter sp. strain TTM-7.</title>
        <authorList>
            <person name="Chen W.-M."/>
        </authorList>
    </citation>
    <scope>NUCLEOTIDE SEQUENCE [LARGE SCALE GENOMIC DNA]</scope>
    <source>
        <strain evidence="4 5">TTM-7</strain>
    </source>
</reference>
<accession>A0A4Q1CNW5</accession>
<dbReference type="GO" id="GO:0046872">
    <property type="term" value="F:metal ion binding"/>
    <property type="evidence" value="ECO:0007669"/>
    <property type="project" value="UniProtKB-KW"/>
</dbReference>
<dbReference type="InterPro" id="IPR007837">
    <property type="entry name" value="DinB"/>
</dbReference>
<dbReference type="Gene3D" id="1.20.120.450">
    <property type="entry name" value="dinb family like domain"/>
    <property type="match status" value="1"/>
</dbReference>
<proteinExistence type="inferred from homology"/>
<sequence>MKELLQAYATYNRWAYEQITTAILEMDEHLHQQIVKSSFPNLYATVLHLWDAESIWWQRMEGHQQLVIPSKQFNPTMNEVINGLLQQSGEWERFLQHCTEDDLHREFDYKNLKGDAFRSAVWTVVHHLFNHGTYHRGQLVTMMRELGVTKIPATDFVHWYRTRV</sequence>
<evidence type="ECO:0008006" key="6">
    <source>
        <dbReference type="Google" id="ProtNLM"/>
    </source>
</evidence>
<evidence type="ECO:0000256" key="1">
    <source>
        <dbReference type="ARBA" id="ARBA00008635"/>
    </source>
</evidence>
<dbReference type="InterPro" id="IPR034660">
    <property type="entry name" value="DinB/YfiT-like"/>
</dbReference>
<dbReference type="AlphaFoldDB" id="A0A4Q1CNW5"/>
<evidence type="ECO:0000256" key="2">
    <source>
        <dbReference type="ARBA" id="ARBA00022723"/>
    </source>
</evidence>
<evidence type="ECO:0000256" key="3">
    <source>
        <dbReference type="PIRSR" id="PIRSR607837-1"/>
    </source>
</evidence>
<feature type="binding site" evidence="3">
    <location>
        <position position="48"/>
    </location>
    <ligand>
        <name>a divalent metal cation</name>
        <dbReference type="ChEBI" id="CHEBI:60240"/>
    </ligand>
</feature>
<organism evidence="4 5">
    <name type="scientific">Lacibacter luteus</name>
    <dbReference type="NCBI Taxonomy" id="2508719"/>
    <lineage>
        <taxon>Bacteria</taxon>
        <taxon>Pseudomonadati</taxon>
        <taxon>Bacteroidota</taxon>
        <taxon>Chitinophagia</taxon>
        <taxon>Chitinophagales</taxon>
        <taxon>Chitinophagaceae</taxon>
        <taxon>Lacibacter</taxon>
    </lineage>
</organism>
<feature type="binding site" evidence="3">
    <location>
        <position position="135"/>
    </location>
    <ligand>
        <name>a divalent metal cation</name>
        <dbReference type="ChEBI" id="CHEBI:60240"/>
    </ligand>
</feature>
<dbReference type="Proteomes" id="UP000290204">
    <property type="component" value="Unassembled WGS sequence"/>
</dbReference>
<dbReference type="RefSeq" id="WP_129130163.1">
    <property type="nucleotide sequence ID" value="NZ_SDHW01000001.1"/>
</dbReference>
<comment type="caution">
    <text evidence="4">The sequence shown here is derived from an EMBL/GenBank/DDBJ whole genome shotgun (WGS) entry which is preliminary data.</text>
</comment>
<dbReference type="PANTHER" id="PTHR37302:SF3">
    <property type="entry name" value="DAMAGE-INDUCIBLE PROTEIN DINB"/>
    <property type="match status" value="1"/>
</dbReference>
<protein>
    <recommendedName>
        <fullName evidence="6">Damage-inducible protein DinB</fullName>
    </recommendedName>
</protein>
<dbReference type="EMBL" id="SDHW01000001">
    <property type="protein sequence ID" value="RXK62793.1"/>
    <property type="molecule type" value="Genomic_DNA"/>
</dbReference>
<dbReference type="SUPFAM" id="SSF109854">
    <property type="entry name" value="DinB/YfiT-like putative metalloenzymes"/>
    <property type="match status" value="1"/>
</dbReference>
<name>A0A4Q1CNW5_9BACT</name>
<comment type="similarity">
    <text evidence="1">Belongs to the DinB family.</text>
</comment>
<dbReference type="Pfam" id="PF05163">
    <property type="entry name" value="DinB"/>
    <property type="match status" value="1"/>
</dbReference>
<dbReference type="PANTHER" id="PTHR37302">
    <property type="entry name" value="SLR1116 PROTEIN"/>
    <property type="match status" value="1"/>
</dbReference>
<evidence type="ECO:0000313" key="4">
    <source>
        <dbReference type="EMBL" id="RXK62793.1"/>
    </source>
</evidence>
<dbReference type="OrthoDB" id="9811413at2"/>
<gene>
    <name evidence="4" type="ORF">ESA94_07290</name>
</gene>
<feature type="binding site" evidence="3">
    <location>
        <position position="131"/>
    </location>
    <ligand>
        <name>a divalent metal cation</name>
        <dbReference type="ChEBI" id="CHEBI:60240"/>
    </ligand>
</feature>
<keyword evidence="2 3" id="KW-0479">Metal-binding</keyword>
<keyword evidence="5" id="KW-1185">Reference proteome</keyword>